<organism evidence="11 12">
    <name type="scientific">Geobacter metallireducens (strain ATCC 53774 / DSM 7210 / GS-15)</name>
    <dbReference type="NCBI Taxonomy" id="269799"/>
    <lineage>
        <taxon>Bacteria</taxon>
        <taxon>Pseudomonadati</taxon>
        <taxon>Thermodesulfobacteriota</taxon>
        <taxon>Desulfuromonadia</taxon>
        <taxon>Geobacterales</taxon>
        <taxon>Geobacteraceae</taxon>
        <taxon>Geobacter</taxon>
    </lineage>
</organism>
<dbReference type="PANTHER" id="PTHR22726:SF1">
    <property type="entry name" value="METALLOENDOPEPTIDASE OMA1, MITOCHONDRIAL"/>
    <property type="match status" value="1"/>
</dbReference>
<feature type="domain" description="Peptidase M48" evidence="9">
    <location>
        <begin position="182"/>
        <end position="344"/>
    </location>
</feature>
<reference evidence="11 12" key="1">
    <citation type="submission" date="2005-10" db="EMBL/GenBank/DDBJ databases">
        <title>Complete sequence of Geobacter metallireducens GS-15.</title>
        <authorList>
            <consortium name="US DOE Joint Genome Institute"/>
            <person name="Copeland A."/>
            <person name="Lucas S."/>
            <person name="Lapidus A."/>
            <person name="Barry K."/>
            <person name="Detter J.C."/>
            <person name="Glavina T."/>
            <person name="Hammon N."/>
            <person name="Israni S."/>
            <person name="Pitluck S."/>
            <person name="Di Bartolo G."/>
            <person name="Chain P."/>
            <person name="Schmutz J."/>
            <person name="Larimer F."/>
            <person name="Land M."/>
            <person name="Kyrpides N."/>
            <person name="Ivanova N."/>
            <person name="Richardson P."/>
        </authorList>
    </citation>
    <scope>NUCLEOTIDE SEQUENCE [LARGE SCALE GENOMIC DNA]</scope>
    <source>
        <strain evidence="12">ATCC 53774 / DSM 7210 / GS-15</strain>
    </source>
</reference>
<reference evidence="11 12" key="2">
    <citation type="journal article" date="2009" name="BMC Microbiol.">
        <title>The genome sequence of Geobacter metallireducens: features of metabolism, physiology and regulation common and dissimilar to Geobacter sulfurreducens.</title>
        <authorList>
            <person name="Aklujkar M."/>
            <person name="Krushkal J."/>
            <person name="DiBartolo G."/>
            <person name="Lapidus A."/>
            <person name="Land M.L."/>
            <person name="Lovley D.R."/>
        </authorList>
    </citation>
    <scope>NUCLEOTIDE SEQUENCE [LARGE SCALE GENOMIC DNA]</scope>
    <source>
        <strain evidence="12">ATCC 53774 / DSM 7210 / GS-15</strain>
    </source>
</reference>
<evidence type="ECO:0000259" key="9">
    <source>
        <dbReference type="Pfam" id="PF01435"/>
    </source>
</evidence>
<dbReference type="GO" id="GO:0004222">
    <property type="term" value="F:metalloendopeptidase activity"/>
    <property type="evidence" value="ECO:0007669"/>
    <property type="project" value="InterPro"/>
</dbReference>
<dbReference type="AlphaFoldDB" id="Q39ZH9"/>
<dbReference type="EMBL" id="CP000148">
    <property type="protein sequence ID" value="ABB30345.1"/>
    <property type="molecule type" value="Genomic_DNA"/>
</dbReference>
<proteinExistence type="inferred from homology"/>
<keyword evidence="8" id="KW-0812">Transmembrane</keyword>
<sequence>MMTAPGIYYDGRTSARRTVRLTLEGNRLLVAGEGVETSAELSRLAISSPLSTARRSVRFPSGALCEVSDTRFVDELMRRQGKGRASAAIHRWERSLPLALVALVATVAVVWGFVAFGIPALADKVARAVPPVTEVSLGRESLAMLDKLVFTPSRLPDARRRDIAAQFSRMGRDLPFAAGYRLEFRRSDQLGANALALPSGIIVVTDRLVEIAQSDDELIGVLAHEMGHVRHRHALRHVLQNSATGLIIAAITGDITSITSLAATLPTVLVDASYSRSFETEADDAAVAYLKRRGIPLKSYAAMLGRLEAEHRKKQEEKGKKEKKSLGDYFSTHPVTEERIKRVLEAGR</sequence>
<name>Q39ZH9_GEOMG</name>
<evidence type="ECO:0000256" key="1">
    <source>
        <dbReference type="ARBA" id="ARBA00022670"/>
    </source>
</evidence>
<comment type="cofactor">
    <cofactor evidence="6">
        <name>Zn(2+)</name>
        <dbReference type="ChEBI" id="CHEBI:29105"/>
    </cofactor>
    <text evidence="6">Binds 1 zinc ion per subunit.</text>
</comment>
<keyword evidence="3 6" id="KW-0378">Hydrolase</keyword>
<evidence type="ECO:0000256" key="4">
    <source>
        <dbReference type="ARBA" id="ARBA00022833"/>
    </source>
</evidence>
<accession>Q39ZH9</accession>
<evidence type="ECO:0000259" key="10">
    <source>
        <dbReference type="Pfam" id="PF23368"/>
    </source>
</evidence>
<dbReference type="HOGENOM" id="CLU_029002_0_1_7"/>
<keyword evidence="1 6" id="KW-0645">Protease</keyword>
<dbReference type="Gene3D" id="3.30.2010.10">
    <property type="entry name" value="Metalloproteases ('zincins'), catalytic domain"/>
    <property type="match status" value="1"/>
</dbReference>
<dbReference type="eggNOG" id="COG0501">
    <property type="taxonomic scope" value="Bacteria"/>
</dbReference>
<evidence type="ECO:0000313" key="11">
    <source>
        <dbReference type="EMBL" id="ABB30345.1"/>
    </source>
</evidence>
<dbReference type="DNASU" id="3739422"/>
<evidence type="ECO:0000256" key="3">
    <source>
        <dbReference type="ARBA" id="ARBA00022801"/>
    </source>
</evidence>
<dbReference type="KEGG" id="gme:Gmet_0096"/>
<comment type="similarity">
    <text evidence="6">Belongs to the peptidase M48 family.</text>
</comment>
<dbReference type="GO" id="GO:0016020">
    <property type="term" value="C:membrane"/>
    <property type="evidence" value="ECO:0007669"/>
    <property type="project" value="TreeGrafter"/>
</dbReference>
<gene>
    <name evidence="11" type="ordered locus">Gmet_0096</name>
</gene>
<dbReference type="InterPro" id="IPR001915">
    <property type="entry name" value="Peptidase_M48"/>
</dbReference>
<keyword evidence="2" id="KW-0479">Metal-binding</keyword>
<keyword evidence="8" id="KW-1133">Transmembrane helix</keyword>
<feature type="domain" description="DUF7092" evidence="10">
    <location>
        <begin position="4"/>
        <end position="80"/>
    </location>
</feature>
<keyword evidence="4 6" id="KW-0862">Zinc</keyword>
<feature type="transmembrane region" description="Helical" evidence="8">
    <location>
        <begin position="98"/>
        <end position="122"/>
    </location>
</feature>
<dbReference type="GO" id="GO:0046872">
    <property type="term" value="F:metal ion binding"/>
    <property type="evidence" value="ECO:0007669"/>
    <property type="project" value="UniProtKB-KW"/>
</dbReference>
<evidence type="ECO:0000256" key="7">
    <source>
        <dbReference type="SAM" id="MobiDB-lite"/>
    </source>
</evidence>
<evidence type="ECO:0000256" key="5">
    <source>
        <dbReference type="ARBA" id="ARBA00023049"/>
    </source>
</evidence>
<dbReference type="PANTHER" id="PTHR22726">
    <property type="entry name" value="METALLOENDOPEPTIDASE OMA1"/>
    <property type="match status" value="1"/>
</dbReference>
<feature type="compositionally biased region" description="Basic and acidic residues" evidence="7">
    <location>
        <begin position="311"/>
        <end position="326"/>
    </location>
</feature>
<dbReference type="GO" id="GO:0051603">
    <property type="term" value="P:proteolysis involved in protein catabolic process"/>
    <property type="evidence" value="ECO:0007669"/>
    <property type="project" value="TreeGrafter"/>
</dbReference>
<dbReference type="InterPro" id="IPR055518">
    <property type="entry name" value="DUF7092"/>
</dbReference>
<evidence type="ECO:0000313" key="12">
    <source>
        <dbReference type="Proteomes" id="UP000007073"/>
    </source>
</evidence>
<dbReference type="STRING" id="269799.Gmet_0096"/>
<feature type="region of interest" description="Disordered" evidence="7">
    <location>
        <begin position="311"/>
        <end position="331"/>
    </location>
</feature>
<keyword evidence="8" id="KW-0472">Membrane</keyword>
<evidence type="ECO:0000256" key="8">
    <source>
        <dbReference type="SAM" id="Phobius"/>
    </source>
</evidence>
<evidence type="ECO:0000256" key="6">
    <source>
        <dbReference type="RuleBase" id="RU003983"/>
    </source>
</evidence>
<evidence type="ECO:0000256" key="2">
    <source>
        <dbReference type="ARBA" id="ARBA00022723"/>
    </source>
</evidence>
<keyword evidence="12" id="KW-1185">Reference proteome</keyword>
<dbReference type="CDD" id="cd07332">
    <property type="entry name" value="M48C_Oma1_like"/>
    <property type="match status" value="1"/>
</dbReference>
<dbReference type="Pfam" id="PF01435">
    <property type="entry name" value="Peptidase_M48"/>
    <property type="match status" value="1"/>
</dbReference>
<dbReference type="InterPro" id="IPR051156">
    <property type="entry name" value="Mito/Outer_Membr_Metalloprot"/>
</dbReference>
<dbReference type="Pfam" id="PF23368">
    <property type="entry name" value="DUF7092"/>
    <property type="match status" value="1"/>
</dbReference>
<dbReference type="Proteomes" id="UP000007073">
    <property type="component" value="Chromosome"/>
</dbReference>
<protein>
    <submittedName>
        <fullName evidence="11">Peptidase, M48 family</fullName>
    </submittedName>
</protein>
<keyword evidence="5 6" id="KW-0482">Metalloprotease</keyword>